<dbReference type="Proteomes" id="UP000828390">
    <property type="component" value="Unassembled WGS sequence"/>
</dbReference>
<evidence type="ECO:0000313" key="1">
    <source>
        <dbReference type="EMBL" id="KAH3802727.1"/>
    </source>
</evidence>
<sequence length="159" mass="18574">MVWFFERESKKLRLRDEGNDRGDDVLIKVVTILNVGFDRSELCRSLPLAFRNSWMFTVFILGSAIAGFPHRNINGRNLNNFYLSISYCLTHLVSIMGRDLYKQRDSLLNEPKNKLTCCYAKGKRDLRPNETLRDDANFHSRHFDRETVSKRSGQIKITN</sequence>
<gene>
    <name evidence="1" type="ORF">DPMN_156407</name>
</gene>
<accession>A0A9D4FVL8</accession>
<reference evidence="1" key="2">
    <citation type="submission" date="2020-11" db="EMBL/GenBank/DDBJ databases">
        <authorList>
            <person name="McCartney M.A."/>
            <person name="Auch B."/>
            <person name="Kono T."/>
            <person name="Mallez S."/>
            <person name="Becker A."/>
            <person name="Gohl D.M."/>
            <person name="Silverstein K.A.T."/>
            <person name="Koren S."/>
            <person name="Bechman K.B."/>
            <person name="Herman A."/>
            <person name="Abrahante J.E."/>
            <person name="Garbe J."/>
        </authorList>
    </citation>
    <scope>NUCLEOTIDE SEQUENCE</scope>
    <source>
        <strain evidence="1">Duluth1</strain>
        <tissue evidence="1">Whole animal</tissue>
    </source>
</reference>
<evidence type="ECO:0000313" key="2">
    <source>
        <dbReference type="Proteomes" id="UP000828390"/>
    </source>
</evidence>
<keyword evidence="2" id="KW-1185">Reference proteome</keyword>
<proteinExistence type="predicted"/>
<comment type="caution">
    <text evidence="1">The sequence shown here is derived from an EMBL/GenBank/DDBJ whole genome shotgun (WGS) entry which is preliminary data.</text>
</comment>
<dbReference type="AlphaFoldDB" id="A0A9D4FVL8"/>
<dbReference type="EMBL" id="JAIWYP010000007">
    <property type="protein sequence ID" value="KAH3802727.1"/>
    <property type="molecule type" value="Genomic_DNA"/>
</dbReference>
<name>A0A9D4FVL8_DREPO</name>
<protein>
    <submittedName>
        <fullName evidence="1">Uncharacterized protein</fullName>
    </submittedName>
</protein>
<reference evidence="1" key="1">
    <citation type="journal article" date="2019" name="bioRxiv">
        <title>The Genome of the Zebra Mussel, Dreissena polymorpha: A Resource for Invasive Species Research.</title>
        <authorList>
            <person name="McCartney M.A."/>
            <person name="Auch B."/>
            <person name="Kono T."/>
            <person name="Mallez S."/>
            <person name="Zhang Y."/>
            <person name="Obille A."/>
            <person name="Becker A."/>
            <person name="Abrahante J.E."/>
            <person name="Garbe J."/>
            <person name="Badalamenti J.P."/>
            <person name="Herman A."/>
            <person name="Mangelson H."/>
            <person name="Liachko I."/>
            <person name="Sullivan S."/>
            <person name="Sone E.D."/>
            <person name="Koren S."/>
            <person name="Silverstein K.A.T."/>
            <person name="Beckman K.B."/>
            <person name="Gohl D.M."/>
        </authorList>
    </citation>
    <scope>NUCLEOTIDE SEQUENCE</scope>
    <source>
        <strain evidence="1">Duluth1</strain>
        <tissue evidence="1">Whole animal</tissue>
    </source>
</reference>
<organism evidence="1 2">
    <name type="scientific">Dreissena polymorpha</name>
    <name type="common">Zebra mussel</name>
    <name type="synonym">Mytilus polymorpha</name>
    <dbReference type="NCBI Taxonomy" id="45954"/>
    <lineage>
        <taxon>Eukaryota</taxon>
        <taxon>Metazoa</taxon>
        <taxon>Spiralia</taxon>
        <taxon>Lophotrochozoa</taxon>
        <taxon>Mollusca</taxon>
        <taxon>Bivalvia</taxon>
        <taxon>Autobranchia</taxon>
        <taxon>Heteroconchia</taxon>
        <taxon>Euheterodonta</taxon>
        <taxon>Imparidentia</taxon>
        <taxon>Neoheterodontei</taxon>
        <taxon>Myida</taxon>
        <taxon>Dreissenoidea</taxon>
        <taxon>Dreissenidae</taxon>
        <taxon>Dreissena</taxon>
    </lineage>
</organism>